<dbReference type="Proteomes" id="UP001141806">
    <property type="component" value="Unassembled WGS sequence"/>
</dbReference>
<dbReference type="InterPro" id="IPR006564">
    <property type="entry name" value="Znf_PMZ"/>
</dbReference>
<keyword evidence="8" id="KW-1185">Reference proteome</keyword>
<dbReference type="SMART" id="SM00575">
    <property type="entry name" value="ZnF_PMZ"/>
    <property type="match status" value="1"/>
</dbReference>
<dbReference type="Pfam" id="PF10551">
    <property type="entry name" value="MULE"/>
    <property type="match status" value="1"/>
</dbReference>
<evidence type="ECO:0000256" key="4">
    <source>
        <dbReference type="PROSITE-ProRule" id="PRU00325"/>
    </source>
</evidence>
<evidence type="ECO:0000256" key="5">
    <source>
        <dbReference type="SAM" id="MobiDB-lite"/>
    </source>
</evidence>
<feature type="domain" description="SWIM-type" evidence="6">
    <location>
        <begin position="583"/>
        <end position="630"/>
    </location>
</feature>
<dbReference type="InterPro" id="IPR018289">
    <property type="entry name" value="MULE_transposase_dom"/>
</dbReference>
<evidence type="ECO:0000256" key="3">
    <source>
        <dbReference type="ARBA" id="ARBA00022833"/>
    </source>
</evidence>
<evidence type="ECO:0000256" key="1">
    <source>
        <dbReference type="ARBA" id="ARBA00022723"/>
    </source>
</evidence>
<dbReference type="AlphaFoldDB" id="A0A9Q0K5M8"/>
<comment type="caution">
    <text evidence="7">The sequence shown here is derived from an EMBL/GenBank/DDBJ whole genome shotgun (WGS) entry which is preliminary data.</text>
</comment>
<dbReference type="PROSITE" id="PS50966">
    <property type="entry name" value="ZF_SWIM"/>
    <property type="match status" value="1"/>
</dbReference>
<feature type="compositionally biased region" description="Polar residues" evidence="5">
    <location>
        <begin position="762"/>
        <end position="800"/>
    </location>
</feature>
<keyword evidence="3" id="KW-0862">Zinc</keyword>
<dbReference type="EMBL" id="JAMYWD010000008">
    <property type="protein sequence ID" value="KAJ4962313.1"/>
    <property type="molecule type" value="Genomic_DNA"/>
</dbReference>
<reference evidence="7" key="1">
    <citation type="journal article" date="2023" name="Plant J.">
        <title>The genome of the king protea, Protea cynaroides.</title>
        <authorList>
            <person name="Chang J."/>
            <person name="Duong T.A."/>
            <person name="Schoeman C."/>
            <person name="Ma X."/>
            <person name="Roodt D."/>
            <person name="Barker N."/>
            <person name="Li Z."/>
            <person name="Van de Peer Y."/>
            <person name="Mizrachi E."/>
        </authorList>
    </citation>
    <scope>NUCLEOTIDE SEQUENCE</scope>
    <source>
        <tissue evidence="7">Young leaves</tissue>
    </source>
</reference>
<dbReference type="PANTHER" id="PTHR47718:SF8">
    <property type="entry name" value="PROTEIN FAR1-RELATED SEQUENCE"/>
    <property type="match status" value="1"/>
</dbReference>
<name>A0A9Q0K5M8_9MAGN</name>
<protein>
    <recommendedName>
        <fullName evidence="6">SWIM-type domain-containing protein</fullName>
    </recommendedName>
</protein>
<keyword evidence="1" id="KW-0479">Metal-binding</keyword>
<organism evidence="7 8">
    <name type="scientific">Protea cynaroides</name>
    <dbReference type="NCBI Taxonomy" id="273540"/>
    <lineage>
        <taxon>Eukaryota</taxon>
        <taxon>Viridiplantae</taxon>
        <taxon>Streptophyta</taxon>
        <taxon>Embryophyta</taxon>
        <taxon>Tracheophyta</taxon>
        <taxon>Spermatophyta</taxon>
        <taxon>Magnoliopsida</taxon>
        <taxon>Proteales</taxon>
        <taxon>Proteaceae</taxon>
        <taxon>Protea</taxon>
    </lineage>
</organism>
<sequence>MLDTEQQQNRSEELAGLLHLAVETNSKYSGDEECNVHDSTSLNGKQLLDPEMSLEEETNVQESIEHIAKGKGRMDDANNALVLKEAQELDYEVPSIGTEFESDEQAYDFYNLYARKIGFSVRKGRSEKTRKGIVRQRTFECSKEGYRRVDRRTLNVRKSRPNTRTGCKARMVVKLTKDGIWLVTEIECEHNHPLATESKAFLLRSQRVKKHEQAANIATVDNSRISPTEGHACLCEEAGGHENGFTKVDYRNHLRIKRTRYLKEGDIQTVLEYLENKHLEDPMFFHSVQVDQEDKVTNFFWVDARSVQDYFCFGDVVCFNATYKTNSYGQPFAPFVGVNHHRQAIFFGAALLLDESTESFIWLFQTFLKAMSGQAPKTILTDQHDAIAKAVAIVMPKTCHRFCLWHIYLNAARNLSVAYSDHLLKRFKNAIFGPETEEEFFSAWDGLLKEFNLEENKWLKDLFEIREKWALVYGRESFCADMTTTQQSESTNSFLKKYLKREYNLWQFLKQYEKAMERQRLDELIEDFNSNQSFPILWADVVMLKEAAKEYTGSMYAMFEEEYKRWIACDCDILEEVGLTCMYKVTEERKNGERLVTFDFSNNTVVCSCKKFEFMGIQCRHVVKVFNERKIRTLPPQYILKRWTKSAKVGIINNNDGVVIQDNGKAITGSRYSDLCHQSVSLALKAANSEKATLMVKKTLRELCEKVEEILREEARPNLNTSALVHGDTVFQRLSGIQEKDDGPSGRILNIVEKKRKRESQSLHSTQGEKGQSSQNLEESKQASMHNQATSQSNLMSCQLPSSGPIQFGNFLTPLASHHGPHFEFQQDFNSGRV</sequence>
<proteinExistence type="predicted"/>
<dbReference type="PANTHER" id="PTHR47718">
    <property type="entry name" value="OS01G0519700 PROTEIN"/>
    <property type="match status" value="1"/>
</dbReference>
<dbReference type="Pfam" id="PF04434">
    <property type="entry name" value="SWIM"/>
    <property type="match status" value="1"/>
</dbReference>
<dbReference type="Pfam" id="PF03101">
    <property type="entry name" value="FAR1"/>
    <property type="match status" value="1"/>
</dbReference>
<evidence type="ECO:0000313" key="7">
    <source>
        <dbReference type="EMBL" id="KAJ4962313.1"/>
    </source>
</evidence>
<dbReference type="InterPro" id="IPR004330">
    <property type="entry name" value="FAR1_DNA_bnd_dom"/>
</dbReference>
<feature type="region of interest" description="Disordered" evidence="5">
    <location>
        <begin position="753"/>
        <end position="800"/>
    </location>
</feature>
<dbReference type="OrthoDB" id="2402896at2759"/>
<evidence type="ECO:0000259" key="6">
    <source>
        <dbReference type="PROSITE" id="PS50966"/>
    </source>
</evidence>
<evidence type="ECO:0000256" key="2">
    <source>
        <dbReference type="ARBA" id="ARBA00022771"/>
    </source>
</evidence>
<dbReference type="GO" id="GO:0008270">
    <property type="term" value="F:zinc ion binding"/>
    <property type="evidence" value="ECO:0007669"/>
    <property type="project" value="UniProtKB-KW"/>
</dbReference>
<accession>A0A9Q0K5M8</accession>
<evidence type="ECO:0000313" key="8">
    <source>
        <dbReference type="Proteomes" id="UP001141806"/>
    </source>
</evidence>
<dbReference type="InterPro" id="IPR007527">
    <property type="entry name" value="Znf_SWIM"/>
</dbReference>
<keyword evidence="2 4" id="KW-0863">Zinc-finger</keyword>
<gene>
    <name evidence="7" type="ORF">NE237_022252</name>
</gene>